<sequence>MGILNGNPKDEPLHSGEIFSLWSHLLDTKGFLVTLQVFINHTGDHDLKVFLGDLSENCITQEEQQVETILKENGIRLPPAPPDRPMVHVEDIPAGARFNDPEIASLTGRELFAGKVLCSYIMGISIREDIAAMYNEFHTQKAEYHEKLLQINKQKGWLVPPPLNIK</sequence>
<dbReference type="Pfam" id="PF11553">
    <property type="entry name" value="DUF3231"/>
    <property type="match status" value="1"/>
</dbReference>
<comment type="caution">
    <text evidence="1">The sequence shown here is derived from an EMBL/GenBank/DDBJ whole genome shotgun (WGS) entry which is preliminary data.</text>
</comment>
<evidence type="ECO:0000313" key="2">
    <source>
        <dbReference type="Proteomes" id="UP000265816"/>
    </source>
</evidence>
<dbReference type="Gene3D" id="1.20.1260.10">
    <property type="match status" value="1"/>
</dbReference>
<accession>A0A398B775</accession>
<dbReference type="InterPro" id="IPR021617">
    <property type="entry name" value="DUF3231"/>
</dbReference>
<protein>
    <submittedName>
        <fullName evidence="1">DUF3231 family protein</fullName>
    </submittedName>
</protein>
<dbReference type="RefSeq" id="WP_119112658.1">
    <property type="nucleotide sequence ID" value="NZ_CBCSEO010000002.1"/>
</dbReference>
<gene>
    <name evidence="1" type="ORF">D1970_09750</name>
</gene>
<keyword evidence="2" id="KW-1185">Reference proteome</keyword>
<dbReference type="EMBL" id="QWVT01000015">
    <property type="protein sequence ID" value="RID85805.1"/>
    <property type="molecule type" value="Genomic_DNA"/>
</dbReference>
<name>A0A398B775_9BACI</name>
<organism evidence="1 2">
    <name type="scientific">Mesobacillus zeae</name>
    <dbReference type="NCBI Taxonomy" id="1917180"/>
    <lineage>
        <taxon>Bacteria</taxon>
        <taxon>Bacillati</taxon>
        <taxon>Bacillota</taxon>
        <taxon>Bacilli</taxon>
        <taxon>Bacillales</taxon>
        <taxon>Bacillaceae</taxon>
        <taxon>Mesobacillus</taxon>
    </lineage>
</organism>
<proteinExistence type="predicted"/>
<evidence type="ECO:0000313" key="1">
    <source>
        <dbReference type="EMBL" id="RID85805.1"/>
    </source>
</evidence>
<dbReference type="AlphaFoldDB" id="A0A398B775"/>
<dbReference type="OrthoDB" id="1934429at2"/>
<dbReference type="InterPro" id="IPR012347">
    <property type="entry name" value="Ferritin-like"/>
</dbReference>
<reference evidence="1 2" key="1">
    <citation type="submission" date="2018-08" db="EMBL/GenBank/DDBJ databases">
        <title>Bacillus jemisoniae sp. nov., Bacillus chryseoplanitiae sp. nov., Bacillus resnikiae sp. nov., and Bacillus frankliniae sp. nov., isolated from Viking spacecraft and associated surfaces.</title>
        <authorList>
            <person name="Seuylemezian A."/>
            <person name="Vaishampayan P."/>
        </authorList>
    </citation>
    <scope>NUCLEOTIDE SEQUENCE [LARGE SCALE GENOMIC DNA]</scope>
    <source>
        <strain evidence="1 2">JJ-247</strain>
    </source>
</reference>
<dbReference type="Proteomes" id="UP000265816">
    <property type="component" value="Unassembled WGS sequence"/>
</dbReference>